<dbReference type="GO" id="GO:0005886">
    <property type="term" value="C:plasma membrane"/>
    <property type="evidence" value="ECO:0007669"/>
    <property type="project" value="UniProtKB-SubCell"/>
</dbReference>
<feature type="transmembrane region" description="Helical" evidence="16">
    <location>
        <begin position="120"/>
        <end position="139"/>
    </location>
</feature>
<dbReference type="SUPFAM" id="SSF52467">
    <property type="entry name" value="DHS-like NAD/FAD-binding domain"/>
    <property type="match status" value="1"/>
</dbReference>
<dbReference type="PANTHER" id="PTHR44758:SF1">
    <property type="entry name" value="NAD(P) TRANSHYDROGENASE SUBUNIT BETA"/>
    <property type="match status" value="1"/>
</dbReference>
<name>V2XP03_9FIRM</name>
<evidence type="ECO:0000256" key="14">
    <source>
        <dbReference type="ARBA" id="ARBA00048202"/>
    </source>
</evidence>
<comment type="catalytic activity">
    <reaction evidence="14 15">
        <text>NAD(+) + NADPH + H(+)(in) = NADH + NADP(+) + H(+)(out)</text>
        <dbReference type="Rhea" id="RHEA:47992"/>
        <dbReference type="ChEBI" id="CHEBI:15378"/>
        <dbReference type="ChEBI" id="CHEBI:57540"/>
        <dbReference type="ChEBI" id="CHEBI:57783"/>
        <dbReference type="ChEBI" id="CHEBI:57945"/>
        <dbReference type="ChEBI" id="CHEBI:58349"/>
        <dbReference type="EC" id="7.1.1.1"/>
    </reaction>
</comment>
<evidence type="ECO:0000256" key="7">
    <source>
        <dbReference type="ARBA" id="ARBA00022519"/>
    </source>
</evidence>
<feature type="transmembrane region" description="Helical" evidence="16">
    <location>
        <begin position="238"/>
        <end position="256"/>
    </location>
</feature>
<dbReference type="EC" id="7.1.1.1" evidence="4 15"/>
<keyword evidence="13 15" id="KW-0472">Membrane</keyword>
<keyword evidence="12 15" id="KW-0520">NAD</keyword>
<dbReference type="EMBL" id="ACIL03000007">
    <property type="protein sequence ID" value="ESL03909.1"/>
    <property type="molecule type" value="Genomic_DNA"/>
</dbReference>
<keyword evidence="11 16" id="KW-1133">Transmembrane helix</keyword>
<comment type="subcellular location">
    <subcellularLocation>
        <location evidence="2">Cell inner membrane</location>
        <topology evidence="2">Multi-pass membrane protein</topology>
    </subcellularLocation>
</comment>
<comment type="similarity">
    <text evidence="3 15">Belongs to the PNT beta subunit family.</text>
</comment>
<evidence type="ECO:0000256" key="11">
    <source>
        <dbReference type="ARBA" id="ARBA00022989"/>
    </source>
</evidence>
<dbReference type="PANTHER" id="PTHR44758">
    <property type="entry name" value="NAD(P) TRANSHYDROGENASE SUBUNIT BETA"/>
    <property type="match status" value="1"/>
</dbReference>
<dbReference type="GO" id="GO:0050661">
    <property type="term" value="F:NADP binding"/>
    <property type="evidence" value="ECO:0007669"/>
    <property type="project" value="InterPro"/>
</dbReference>
<evidence type="ECO:0000256" key="16">
    <source>
        <dbReference type="SAM" id="Phobius"/>
    </source>
</evidence>
<comment type="function">
    <text evidence="1 15">The transhydrogenation between NADH and NADP is coupled to respiration and ATP hydrolysis and functions as a proton pump across the membrane.</text>
</comment>
<evidence type="ECO:0000256" key="2">
    <source>
        <dbReference type="ARBA" id="ARBA00004429"/>
    </source>
</evidence>
<dbReference type="InterPro" id="IPR034300">
    <property type="entry name" value="PNTB-like"/>
</dbReference>
<evidence type="ECO:0000256" key="10">
    <source>
        <dbReference type="ARBA" id="ARBA00022967"/>
    </source>
</evidence>
<proteinExistence type="inferred from homology"/>
<dbReference type="HOGENOM" id="CLU_007866_4_0_9"/>
<dbReference type="GO" id="GO:0008750">
    <property type="term" value="F:proton-translocating NAD(P)+ transhydrogenase activity"/>
    <property type="evidence" value="ECO:0007669"/>
    <property type="project" value="UniProtKB-EC"/>
</dbReference>
<feature type="domain" description="NADP transhydrogenase beta-like" evidence="17">
    <location>
        <begin position="2"/>
        <end position="455"/>
    </location>
</feature>
<evidence type="ECO:0000256" key="5">
    <source>
        <dbReference type="ARBA" id="ARBA00014581"/>
    </source>
</evidence>
<feature type="transmembrane region" description="Helical" evidence="16">
    <location>
        <begin position="212"/>
        <end position="232"/>
    </location>
</feature>
<comment type="caution">
    <text evidence="18">The sequence shown here is derived from an EMBL/GenBank/DDBJ whole genome shotgun (WGS) entry which is preliminary data.</text>
</comment>
<keyword evidence="9 15" id="KW-0521">NADP</keyword>
<evidence type="ECO:0000256" key="9">
    <source>
        <dbReference type="ARBA" id="ARBA00022857"/>
    </source>
</evidence>
<evidence type="ECO:0000256" key="12">
    <source>
        <dbReference type="ARBA" id="ARBA00023027"/>
    </source>
</evidence>
<accession>V2XP03</accession>
<dbReference type="Proteomes" id="UP000018227">
    <property type="component" value="Unassembled WGS sequence"/>
</dbReference>
<evidence type="ECO:0000259" key="17">
    <source>
        <dbReference type="Pfam" id="PF02233"/>
    </source>
</evidence>
<dbReference type="STRING" id="592026.GCWU0000282_001077"/>
<dbReference type="InterPro" id="IPR029035">
    <property type="entry name" value="DHS-like_NAD/FAD-binding_dom"/>
</dbReference>
<keyword evidence="19" id="KW-1185">Reference proteome</keyword>
<dbReference type="AlphaFoldDB" id="V2XP03"/>
<keyword evidence="7 15" id="KW-0997">Cell inner membrane</keyword>
<keyword evidence="6 15" id="KW-1003">Cell membrane</keyword>
<evidence type="ECO:0000256" key="4">
    <source>
        <dbReference type="ARBA" id="ARBA00012943"/>
    </source>
</evidence>
<evidence type="ECO:0000313" key="19">
    <source>
        <dbReference type="Proteomes" id="UP000018227"/>
    </source>
</evidence>
<feature type="transmembrane region" description="Helical" evidence="16">
    <location>
        <begin position="184"/>
        <end position="205"/>
    </location>
</feature>
<protein>
    <recommendedName>
        <fullName evidence="5 15">NAD(P) transhydrogenase subunit beta</fullName>
        <ecNumber evidence="4 15">7.1.1.1</ecNumber>
    </recommendedName>
    <alternativeName>
        <fullName evidence="15">Nicotinamide nucleotide transhydrogenase subunit beta</fullName>
    </alternativeName>
</protein>
<feature type="transmembrane region" description="Helical" evidence="16">
    <location>
        <begin position="159"/>
        <end position="178"/>
    </location>
</feature>
<dbReference type="Pfam" id="PF02233">
    <property type="entry name" value="PNTB"/>
    <property type="match status" value="1"/>
</dbReference>
<feature type="transmembrane region" description="Helical" evidence="16">
    <location>
        <begin position="56"/>
        <end position="74"/>
    </location>
</feature>
<dbReference type="Gene3D" id="3.40.50.1220">
    <property type="entry name" value="TPP-binding domain"/>
    <property type="match status" value="1"/>
</dbReference>
<reference evidence="18 19" key="1">
    <citation type="submission" date="2013-06" db="EMBL/GenBank/DDBJ databases">
        <authorList>
            <person name="Weinstock G."/>
            <person name="Sodergren E."/>
            <person name="Clifton S."/>
            <person name="Fulton L."/>
            <person name="Fulton B."/>
            <person name="Courtney L."/>
            <person name="Fronick C."/>
            <person name="Harrison M."/>
            <person name="Strong C."/>
            <person name="Farmer C."/>
            <person name="Delahaunty K."/>
            <person name="Markovic C."/>
            <person name="Hall O."/>
            <person name="Minx P."/>
            <person name="Tomlinson C."/>
            <person name="Mitreva M."/>
            <person name="Nelson J."/>
            <person name="Hou S."/>
            <person name="Wollam A."/>
            <person name="Pepin K.H."/>
            <person name="Johnson M."/>
            <person name="Bhonagiri V."/>
            <person name="Nash W.E."/>
            <person name="Warren W."/>
            <person name="Chinwalla A."/>
            <person name="Mardis E.R."/>
            <person name="Wilson R.K."/>
        </authorList>
    </citation>
    <scope>NUCLEOTIDE SEQUENCE [LARGE SCALE GENOMIC DNA]</scope>
    <source>
        <strain evidence="18 19">ATCC 51271</strain>
    </source>
</reference>
<keyword evidence="10 15" id="KW-1278">Translocase</keyword>
<evidence type="ECO:0000256" key="6">
    <source>
        <dbReference type="ARBA" id="ARBA00022475"/>
    </source>
</evidence>
<gene>
    <name evidence="18" type="ORF">GCWU0000282_001077</name>
</gene>
<dbReference type="InterPro" id="IPR012136">
    <property type="entry name" value="NADH_DH_b"/>
</dbReference>
<evidence type="ECO:0000256" key="15">
    <source>
        <dbReference type="PIRNR" id="PIRNR000204"/>
    </source>
</evidence>
<dbReference type="PIRSF" id="PIRSF000204">
    <property type="entry name" value="PNTB"/>
    <property type="match status" value="1"/>
</dbReference>
<evidence type="ECO:0000256" key="8">
    <source>
        <dbReference type="ARBA" id="ARBA00022692"/>
    </source>
</evidence>
<dbReference type="eggNOG" id="COG1282">
    <property type="taxonomic scope" value="Bacteria"/>
</dbReference>
<evidence type="ECO:0000256" key="3">
    <source>
        <dbReference type="ARBA" id="ARBA00007919"/>
    </source>
</evidence>
<keyword evidence="8 16" id="KW-0812">Transmembrane</keyword>
<organism evidence="18 19">
    <name type="scientific">Catonella morbi ATCC 51271</name>
    <dbReference type="NCBI Taxonomy" id="592026"/>
    <lineage>
        <taxon>Bacteria</taxon>
        <taxon>Bacillati</taxon>
        <taxon>Bacillota</taxon>
        <taxon>Clostridia</taxon>
        <taxon>Lachnospirales</taxon>
        <taxon>Lachnospiraceae</taxon>
        <taxon>Catonella</taxon>
    </lineage>
</organism>
<sequence>MIACIFFIRGIKLLGKAETARKGNFMSAVGMLIATVTVMCEKDVLGSWNNDILKNGYFYIVLAILIGGIIGAVWSKKVEMTGMPELVALFNGFGGLSSLLVAIAQYMSTDATKTDAFTDITLGLTIAIGAVAFTGSVVAWGKLSGKLFKKQVVIPAKNLLNGILVIAGVVGIIMYAFLDAQLGFYGIVLVTATYLIAGITLVVCIGGGDMPVIISFLNALSGLAAAFAGFAINNTVLVVSGCLVGTSGLILTLIMCKAMNRSFYSLLFGSFGGGSGSGSKGDGREAKAISTEDAYMILEAAKNVVFIPGYGMAVAQAQHAVKELTEKLENNGAEVNFAIHPVAGRMPGHMNVLLAEADIPYEKLKTADEMNPQMPMTDVAIVIGANDVVNPAALDDESSPIYGMPIINAHLARTVFVLKRGKGTGFSGIENPLFTMENTVMIYGDAKQTVSAIVSEFDD</sequence>
<evidence type="ECO:0000313" key="18">
    <source>
        <dbReference type="EMBL" id="ESL03909.1"/>
    </source>
</evidence>
<feature type="transmembrane region" description="Helical" evidence="16">
    <location>
        <begin position="86"/>
        <end position="108"/>
    </location>
</feature>
<evidence type="ECO:0000256" key="1">
    <source>
        <dbReference type="ARBA" id="ARBA00003943"/>
    </source>
</evidence>
<evidence type="ECO:0000256" key="13">
    <source>
        <dbReference type="ARBA" id="ARBA00023136"/>
    </source>
</evidence>